<dbReference type="SUPFAM" id="SSF46689">
    <property type="entry name" value="Homeodomain-like"/>
    <property type="match status" value="1"/>
</dbReference>
<feature type="DNA-binding region" description="H-T-H motif" evidence="4">
    <location>
        <begin position="25"/>
        <end position="44"/>
    </location>
</feature>
<dbReference type="Pfam" id="PF00440">
    <property type="entry name" value="TetR_N"/>
    <property type="match status" value="1"/>
</dbReference>
<sequence length="196" mass="20678">MAKTLDQQTIYAAALELIDREGTFSLAQLASHLGVRAPSLYTHVPNKEAIVEGVRHLVVAGIDHTPFALTPWPEALSAWARSYLAAFAAHPHAIRLPAAAPVRTGALLRQYEAAVGCLLRAGWPDHEVMHVITAVESYVLGAALSGAPAVPADGDYPLLTRVLTGPAVRVHDGFEAGLTALLAGFAQRLAALEGDP</sequence>
<evidence type="ECO:0000256" key="1">
    <source>
        <dbReference type="ARBA" id="ARBA00023015"/>
    </source>
</evidence>
<keyword evidence="2 4" id="KW-0238">DNA-binding</keyword>
<comment type="caution">
    <text evidence="6">The sequence shown here is derived from an EMBL/GenBank/DDBJ whole genome shotgun (WGS) entry which is preliminary data.</text>
</comment>
<keyword evidence="3" id="KW-0804">Transcription</keyword>
<proteinExistence type="predicted"/>
<gene>
    <name evidence="6" type="ORF">Adu01nite_44270</name>
</gene>
<dbReference type="InterPro" id="IPR001647">
    <property type="entry name" value="HTH_TetR"/>
</dbReference>
<accession>A0ABQ3YZU3</accession>
<dbReference type="PROSITE" id="PS50977">
    <property type="entry name" value="HTH_TETR_2"/>
    <property type="match status" value="1"/>
</dbReference>
<dbReference type="PANTHER" id="PTHR30055">
    <property type="entry name" value="HTH-TYPE TRANSCRIPTIONAL REGULATOR RUTR"/>
    <property type="match status" value="1"/>
</dbReference>
<dbReference type="RefSeq" id="WP_203728792.1">
    <property type="nucleotide sequence ID" value="NZ_BAAATX010000010.1"/>
</dbReference>
<dbReference type="Pfam" id="PF02909">
    <property type="entry name" value="TetR_C_1"/>
    <property type="match status" value="1"/>
</dbReference>
<dbReference type="SUPFAM" id="SSF48498">
    <property type="entry name" value="Tetracyclin repressor-like, C-terminal domain"/>
    <property type="match status" value="1"/>
</dbReference>
<dbReference type="InterPro" id="IPR050109">
    <property type="entry name" value="HTH-type_TetR-like_transc_reg"/>
</dbReference>
<dbReference type="InterPro" id="IPR036271">
    <property type="entry name" value="Tet_transcr_reg_TetR-rel_C_sf"/>
</dbReference>
<evidence type="ECO:0000313" key="6">
    <source>
        <dbReference type="EMBL" id="GIE03077.1"/>
    </source>
</evidence>
<feature type="domain" description="HTH tetR-type" evidence="5">
    <location>
        <begin position="4"/>
        <end position="62"/>
    </location>
</feature>
<name>A0ABQ3YZU3_9ACTN</name>
<dbReference type="InterPro" id="IPR004111">
    <property type="entry name" value="Repressor_TetR_C"/>
</dbReference>
<dbReference type="Proteomes" id="UP000637628">
    <property type="component" value="Unassembled WGS sequence"/>
</dbReference>
<dbReference type="Gene3D" id="1.10.357.10">
    <property type="entry name" value="Tetracycline Repressor, domain 2"/>
    <property type="match status" value="1"/>
</dbReference>
<evidence type="ECO:0000256" key="2">
    <source>
        <dbReference type="ARBA" id="ARBA00023125"/>
    </source>
</evidence>
<keyword evidence="1" id="KW-0805">Transcription regulation</keyword>
<evidence type="ECO:0000256" key="4">
    <source>
        <dbReference type="PROSITE-ProRule" id="PRU00335"/>
    </source>
</evidence>
<evidence type="ECO:0000259" key="5">
    <source>
        <dbReference type="PROSITE" id="PS50977"/>
    </source>
</evidence>
<evidence type="ECO:0000313" key="7">
    <source>
        <dbReference type="Proteomes" id="UP000637628"/>
    </source>
</evidence>
<dbReference type="PANTHER" id="PTHR30055:SF151">
    <property type="entry name" value="TRANSCRIPTIONAL REGULATORY PROTEIN"/>
    <property type="match status" value="1"/>
</dbReference>
<protein>
    <submittedName>
        <fullName evidence="6">TetR family transcriptional regulator</fullName>
    </submittedName>
</protein>
<reference evidence="6 7" key="1">
    <citation type="submission" date="2021-01" db="EMBL/GenBank/DDBJ databases">
        <title>Whole genome shotgun sequence of Actinoplanes durhamensis NBRC 14914.</title>
        <authorList>
            <person name="Komaki H."/>
            <person name="Tamura T."/>
        </authorList>
    </citation>
    <scope>NUCLEOTIDE SEQUENCE [LARGE SCALE GENOMIC DNA]</scope>
    <source>
        <strain evidence="6 7">NBRC 14914</strain>
    </source>
</reference>
<dbReference type="EMBL" id="BOML01000035">
    <property type="protein sequence ID" value="GIE03077.1"/>
    <property type="molecule type" value="Genomic_DNA"/>
</dbReference>
<dbReference type="InterPro" id="IPR009057">
    <property type="entry name" value="Homeodomain-like_sf"/>
</dbReference>
<organism evidence="6 7">
    <name type="scientific">Paractinoplanes durhamensis</name>
    <dbReference type="NCBI Taxonomy" id="113563"/>
    <lineage>
        <taxon>Bacteria</taxon>
        <taxon>Bacillati</taxon>
        <taxon>Actinomycetota</taxon>
        <taxon>Actinomycetes</taxon>
        <taxon>Micromonosporales</taxon>
        <taxon>Micromonosporaceae</taxon>
        <taxon>Paractinoplanes</taxon>
    </lineage>
</organism>
<evidence type="ECO:0000256" key="3">
    <source>
        <dbReference type="ARBA" id="ARBA00023163"/>
    </source>
</evidence>
<keyword evidence="7" id="KW-1185">Reference proteome</keyword>